<evidence type="ECO:0000313" key="4">
    <source>
        <dbReference type="Proteomes" id="UP000825890"/>
    </source>
</evidence>
<dbReference type="AlphaFoldDB" id="A0A9P3CAM2"/>
<reference evidence="3 4" key="1">
    <citation type="submission" date="2021-01" db="EMBL/GenBank/DDBJ databases">
        <title>Cercospora kikuchii MAFF 305040 whole genome shotgun sequence.</title>
        <authorList>
            <person name="Kashiwa T."/>
            <person name="Suzuki T."/>
        </authorList>
    </citation>
    <scope>NUCLEOTIDE SEQUENCE [LARGE SCALE GENOMIC DNA]</scope>
    <source>
        <strain evidence="3 4">MAFF 305040</strain>
    </source>
</reference>
<dbReference type="SUPFAM" id="SSF48208">
    <property type="entry name" value="Six-hairpin glycosidases"/>
    <property type="match status" value="1"/>
</dbReference>
<dbReference type="InterPro" id="IPR008928">
    <property type="entry name" value="6-hairpin_glycosidase_sf"/>
</dbReference>
<feature type="domain" description="Alpha-L-rhamnosidase C-terminal" evidence="2">
    <location>
        <begin position="761"/>
        <end position="836"/>
    </location>
</feature>
<proteinExistence type="predicted"/>
<dbReference type="RefSeq" id="XP_044651362.1">
    <property type="nucleotide sequence ID" value="XM_044795427.1"/>
</dbReference>
<keyword evidence="1" id="KW-0732">Signal</keyword>
<dbReference type="OrthoDB" id="10036721at2759"/>
<keyword evidence="4" id="KW-1185">Reference proteome</keyword>
<evidence type="ECO:0000259" key="2">
    <source>
        <dbReference type="Pfam" id="PF17390"/>
    </source>
</evidence>
<dbReference type="InterPro" id="IPR012341">
    <property type="entry name" value="6hp_glycosidase-like_sf"/>
</dbReference>
<evidence type="ECO:0000256" key="1">
    <source>
        <dbReference type="SAM" id="SignalP"/>
    </source>
</evidence>
<dbReference type="Proteomes" id="UP000825890">
    <property type="component" value="Unassembled WGS sequence"/>
</dbReference>
<feature type="signal peptide" evidence="1">
    <location>
        <begin position="1"/>
        <end position="16"/>
    </location>
</feature>
<dbReference type="InterPro" id="IPR035398">
    <property type="entry name" value="Bac_rhamnosid_C"/>
</dbReference>
<accession>A0A9P3CAM2</accession>
<protein>
    <recommendedName>
        <fullName evidence="2">Alpha-L-rhamnosidase C-terminal domain-containing protein</fullName>
    </recommendedName>
</protein>
<dbReference type="GeneID" id="68285916"/>
<evidence type="ECO:0000313" key="3">
    <source>
        <dbReference type="EMBL" id="GIZ36875.1"/>
    </source>
</evidence>
<organism evidence="3 4">
    <name type="scientific">Cercospora kikuchii</name>
    <dbReference type="NCBI Taxonomy" id="84275"/>
    <lineage>
        <taxon>Eukaryota</taxon>
        <taxon>Fungi</taxon>
        <taxon>Dikarya</taxon>
        <taxon>Ascomycota</taxon>
        <taxon>Pezizomycotina</taxon>
        <taxon>Dothideomycetes</taxon>
        <taxon>Dothideomycetidae</taxon>
        <taxon>Mycosphaerellales</taxon>
        <taxon>Mycosphaerellaceae</taxon>
        <taxon>Cercospora</taxon>
    </lineage>
</organism>
<dbReference type="GO" id="GO:0003824">
    <property type="term" value="F:catalytic activity"/>
    <property type="evidence" value="ECO:0007669"/>
    <property type="project" value="UniProtKB-ARBA"/>
</dbReference>
<dbReference type="Gene3D" id="2.60.420.10">
    <property type="entry name" value="Maltose phosphorylase, domain 3"/>
    <property type="match status" value="1"/>
</dbReference>
<dbReference type="Pfam" id="PF17390">
    <property type="entry name" value="Bac_rhamnosid_C"/>
    <property type="match status" value="1"/>
</dbReference>
<gene>
    <name evidence="3" type="ORF">CKM354_000034100</name>
</gene>
<dbReference type="EMBL" id="BOLY01000001">
    <property type="protein sequence ID" value="GIZ36875.1"/>
    <property type="molecule type" value="Genomic_DNA"/>
</dbReference>
<dbReference type="GO" id="GO:0005975">
    <property type="term" value="P:carbohydrate metabolic process"/>
    <property type="evidence" value="ECO:0007669"/>
    <property type="project" value="InterPro"/>
</dbReference>
<comment type="caution">
    <text evidence="3">The sequence shown here is derived from an EMBL/GenBank/DDBJ whole genome shotgun (WGS) entry which is preliminary data.</text>
</comment>
<sequence>MPTKLSILWLPALAAGFVDYGDVLPVSYSIDPKPLLAHDTKYTGESIVLSSDRPVLTIDYGTEVAGFPFFDIEALSAPTQVEVKYAEDFTAFDNPHSDGPWTFSNGLSSSFRTETFEFSKSGHQQAYFPQGGQRWQTIQLLTNTTVTFKSVGLNSTSENKPSSAFAGQLHTSDELYDKIWDLGPRVLQAACVDAGNAPSTWDITSDGALIRGQQTAQSNNGSTFANYTLSFKTKIVRGGTGWRVGSTIGTPRGHVLYLTSNYPEETTFVNTNRSLLPANTLVYNYGFSIVNQSTLATGWNQWFPINRTIAENVWYTITTTLNPTSIDISLDGHPIASIPQDEANYLSSQGPSYLGTLNPTSGTFGLGPWADQIAYYKDVHITSQNGTTLYTNPLTSNSEIDSTLSEFNIAPLTHSVCLDGAKRDRLVWAGDFYHTAKILSTSTARWDYILGTINFVLDRQRKPDTEYAGLVPISATLGTSDPEEYISAFTETGYGGLLDYQDLFLASVGYYFLATGDVENLRPRWGQIKRVFEARKKFIDPSSGLVADGEDGTPGSYFLGPVNGSAPTGLAAYTYKELIPLAEALDDAEAVRELNETSQGLIESLNSQLWNASTGVYDLSVDDRGNFSFTGIAWAILSGAANSTQAKASIARLPELRLGVGYKTSTADESSNKTQLSANTGGFLLEALFKAERDLGVKNLTVAKSLLDDFWSQMATQEEYYSGASWEYEYPDGKPGIDLYTSLAHPWGAAPTYVLPQYVVGVTALEPGYKTWSFEPMVGALGLKNANATTWTPAGPIEASWELVGEEAIVRAHAPKGINGVLVLPDGAGKKRVRVAGGRRFQINCRNWS</sequence>
<name>A0A9P3CAM2_9PEZI</name>
<dbReference type="PANTHER" id="PTHR34987:SF4">
    <property type="entry name" value="ALPHA-L-RHAMNOSIDASE C-TERMINAL DOMAIN-CONTAINING PROTEIN"/>
    <property type="match status" value="1"/>
</dbReference>
<dbReference type="Gene3D" id="1.50.10.10">
    <property type="match status" value="1"/>
</dbReference>
<dbReference type="PANTHER" id="PTHR34987">
    <property type="entry name" value="C, PUTATIVE (AFU_ORTHOLOGUE AFUA_3G02880)-RELATED"/>
    <property type="match status" value="1"/>
</dbReference>
<dbReference type="Gene3D" id="2.60.120.560">
    <property type="entry name" value="Exo-inulinase, domain 1"/>
    <property type="match status" value="1"/>
</dbReference>
<feature type="chain" id="PRO_5040271708" description="Alpha-L-rhamnosidase C-terminal domain-containing protein" evidence="1">
    <location>
        <begin position="17"/>
        <end position="849"/>
    </location>
</feature>